<proteinExistence type="predicted"/>
<organism evidence="3 4">
    <name type="scientific">Phytophthora fragariae</name>
    <dbReference type="NCBI Taxonomy" id="53985"/>
    <lineage>
        <taxon>Eukaryota</taxon>
        <taxon>Sar</taxon>
        <taxon>Stramenopiles</taxon>
        <taxon>Oomycota</taxon>
        <taxon>Peronosporomycetes</taxon>
        <taxon>Peronosporales</taxon>
        <taxon>Peronosporaceae</taxon>
        <taxon>Phytophthora</taxon>
    </lineage>
</organism>
<protein>
    <recommendedName>
        <fullName evidence="2">DDE-1 domain-containing protein</fullName>
    </recommendedName>
</protein>
<dbReference type="InterPro" id="IPR004875">
    <property type="entry name" value="DDE_SF_endonuclease_dom"/>
</dbReference>
<dbReference type="Proteomes" id="UP000433483">
    <property type="component" value="Unassembled WGS sequence"/>
</dbReference>
<name>A0A6A3Y2F0_9STRA</name>
<gene>
    <name evidence="3" type="ORF">PF005_g12096</name>
</gene>
<evidence type="ECO:0000256" key="1">
    <source>
        <dbReference type="SAM" id="MobiDB-lite"/>
    </source>
</evidence>
<feature type="region of interest" description="Disordered" evidence="1">
    <location>
        <begin position="92"/>
        <end position="116"/>
    </location>
</feature>
<accession>A0A6A3Y2F0</accession>
<dbReference type="AlphaFoldDB" id="A0A6A3Y2F0"/>
<evidence type="ECO:0000259" key="2">
    <source>
        <dbReference type="Pfam" id="PF03184"/>
    </source>
</evidence>
<comment type="caution">
    <text evidence="3">The sequence shown here is derived from an EMBL/GenBank/DDBJ whole genome shotgun (WGS) entry which is preliminary data.</text>
</comment>
<dbReference type="OrthoDB" id="108652at2759"/>
<evidence type="ECO:0000313" key="4">
    <source>
        <dbReference type="Proteomes" id="UP000433483"/>
    </source>
</evidence>
<reference evidence="3 4" key="1">
    <citation type="submission" date="2018-08" db="EMBL/GenBank/DDBJ databases">
        <title>Genomic investigation of the strawberry pathogen Phytophthora fragariae indicates pathogenicity is determined by transcriptional variation in three key races.</title>
        <authorList>
            <person name="Adams T.M."/>
            <person name="Armitage A.D."/>
            <person name="Sobczyk M.K."/>
            <person name="Bates H.J."/>
            <person name="Dunwell J.M."/>
            <person name="Nellist C.F."/>
            <person name="Harrison R.J."/>
        </authorList>
    </citation>
    <scope>NUCLEOTIDE SEQUENCE [LARGE SCALE GENOMIC DNA]</scope>
    <source>
        <strain evidence="3 4">NOV-27</strain>
    </source>
</reference>
<keyword evidence="4" id="KW-1185">Reference proteome</keyword>
<dbReference type="GO" id="GO:0003676">
    <property type="term" value="F:nucleic acid binding"/>
    <property type="evidence" value="ECO:0007669"/>
    <property type="project" value="InterPro"/>
</dbReference>
<feature type="domain" description="DDE-1" evidence="2">
    <location>
        <begin position="8"/>
        <end position="84"/>
    </location>
</feature>
<sequence>MSSVGESLEQRCTEVQFVPPGITGVCQPMDVAVIKPIKDAFRIYLMHHLDNPFPASTSEKRALIAHFVAEVWEGVKPSTIVKCFARTGVIPTGPRDQDGTFQVKANDADAPLVQDE</sequence>
<dbReference type="Pfam" id="PF03184">
    <property type="entry name" value="DDE_1"/>
    <property type="match status" value="1"/>
</dbReference>
<evidence type="ECO:0000313" key="3">
    <source>
        <dbReference type="EMBL" id="KAE9208735.1"/>
    </source>
</evidence>
<dbReference type="EMBL" id="QXGB01000628">
    <property type="protein sequence ID" value="KAE9208735.1"/>
    <property type="molecule type" value="Genomic_DNA"/>
</dbReference>